<dbReference type="Gene3D" id="3.40.50.300">
    <property type="entry name" value="P-loop containing nucleotide triphosphate hydrolases"/>
    <property type="match status" value="1"/>
</dbReference>
<proteinExistence type="predicted"/>
<dbReference type="SMART" id="SM00382">
    <property type="entry name" value="AAA"/>
    <property type="match status" value="1"/>
</dbReference>
<keyword evidence="3" id="KW-1185">Reference proteome</keyword>
<dbReference type="Proteomes" id="UP000479526">
    <property type="component" value="Unassembled WGS sequence"/>
</dbReference>
<name>A0A7C9JXY1_9ACTN</name>
<dbReference type="CDD" id="cd00009">
    <property type="entry name" value="AAA"/>
    <property type="match status" value="1"/>
</dbReference>
<dbReference type="SUPFAM" id="SSF52540">
    <property type="entry name" value="P-loop containing nucleoside triphosphate hydrolases"/>
    <property type="match status" value="1"/>
</dbReference>
<evidence type="ECO:0000259" key="1">
    <source>
        <dbReference type="SMART" id="SM00382"/>
    </source>
</evidence>
<organism evidence="2 3">
    <name type="scientific">Herbidospora solisilvae</name>
    <dbReference type="NCBI Taxonomy" id="2696284"/>
    <lineage>
        <taxon>Bacteria</taxon>
        <taxon>Bacillati</taxon>
        <taxon>Actinomycetota</taxon>
        <taxon>Actinomycetes</taxon>
        <taxon>Streptosporangiales</taxon>
        <taxon>Streptosporangiaceae</taxon>
        <taxon>Herbidospora</taxon>
    </lineage>
</organism>
<dbReference type="InterPro" id="IPR018647">
    <property type="entry name" value="SLFN_3-like_DNA/RNA_helicase"/>
</dbReference>
<evidence type="ECO:0000313" key="3">
    <source>
        <dbReference type="Proteomes" id="UP000479526"/>
    </source>
</evidence>
<reference evidence="2 3" key="1">
    <citation type="submission" date="2020-01" db="EMBL/GenBank/DDBJ databases">
        <title>Herbidospora sp. NEAU-GS84 nov., a novel actinomycete isolated from soil.</title>
        <authorList>
            <person name="Han L."/>
        </authorList>
    </citation>
    <scope>NUCLEOTIDE SEQUENCE [LARGE SCALE GENOMIC DNA]</scope>
    <source>
        <strain evidence="2 3">NEAU-GS84</strain>
    </source>
</reference>
<feature type="domain" description="AAA+ ATPase" evidence="1">
    <location>
        <begin position="232"/>
        <end position="391"/>
    </location>
</feature>
<gene>
    <name evidence="2" type="ORF">GT755_25980</name>
</gene>
<dbReference type="AlphaFoldDB" id="A0A7C9JXY1"/>
<evidence type="ECO:0000313" key="2">
    <source>
        <dbReference type="EMBL" id="NAS25119.1"/>
    </source>
</evidence>
<dbReference type="Pfam" id="PF09848">
    <property type="entry name" value="SLFN-g3_helicase"/>
    <property type="match status" value="1"/>
</dbReference>
<dbReference type="EMBL" id="WXEW01000008">
    <property type="protein sequence ID" value="NAS25119.1"/>
    <property type="molecule type" value="Genomic_DNA"/>
</dbReference>
<accession>A0A7C9JXY1</accession>
<comment type="caution">
    <text evidence="2">The sequence shown here is derived from an EMBL/GenBank/DDBJ whole genome shotgun (WGS) entry which is preliminary data.</text>
</comment>
<dbReference type="InterPro" id="IPR027417">
    <property type="entry name" value="P-loop_NTPase"/>
</dbReference>
<protein>
    <submittedName>
        <fullName evidence="2">DUF2075 domain-containing protein</fullName>
    </submittedName>
</protein>
<dbReference type="InterPro" id="IPR003593">
    <property type="entry name" value="AAA+_ATPase"/>
</dbReference>
<sequence length="604" mass="67426">MKETTGRVARESEKRAWVNSLTDLSRSLMDADRGRLEVFLEFPMPGNKRSSADVVLAGYDSAGRVTYVVVELKQWSEATLFEGNDTLVDVPGMRPHQSHPAVQAKGYRDQLRSTCSALDGRPEAVSAVVYLQNARRDDIRDLYQRSVTEEVPLFCRSERGAFVQYLRRRFSDEPGQSAGDILENGAMVPTGELLDRAADVLRGRDQFVLLDEQQEALQLVRHDIRTAFEANTKRVVIITGGPGSGKTAIALSLLREFAEARDRVAYVTGSRTLTRTFRRAIGGRDKDVAGLFQYYNDYANAPRNRLDMIIVDEAHRVRAKSQDRFNAARRSDRPQIESLMEAARVPVFLLDEHQVVKPGEVGTVAAIEAQAQALNIRYHRVDLDGQWRSGGSAVYDAWVRGLLNLGAADSQWDGDSQAWPWPGDEHFEVRLADSPAQMEEFLRARMVEGDTARMTAGYCWPWSDPNDDKTLVDDVVIGDWARPWNANGDGVRVGKAPTSQFWATLPGGFDQIGCIYTAQGLEFDWAGVIVGPDLIARGGGLRTVREANRDGDLVKRSVTDEQFDRLVRNTYKVLLTRGLKGVVIYACDDQTREHLRALVPPVTP</sequence>